<protein>
    <submittedName>
        <fullName evidence="2">Uncharacterized protein</fullName>
    </submittedName>
</protein>
<name>A0ABX1VDW8_9PLAN</name>
<comment type="caution">
    <text evidence="2">The sequence shown here is derived from an EMBL/GenBank/DDBJ whole genome shotgun (WGS) entry which is preliminary data.</text>
</comment>
<keyword evidence="1" id="KW-0732">Signal</keyword>
<feature type="signal peptide" evidence="1">
    <location>
        <begin position="1"/>
        <end position="24"/>
    </location>
</feature>
<dbReference type="EMBL" id="WTPX01000057">
    <property type="protein sequence ID" value="NNJ25983.1"/>
    <property type="molecule type" value="Genomic_DNA"/>
</dbReference>
<evidence type="ECO:0000313" key="2">
    <source>
        <dbReference type="EMBL" id="NNJ25983.1"/>
    </source>
</evidence>
<feature type="chain" id="PRO_5045618239" evidence="1">
    <location>
        <begin position="25"/>
        <end position="171"/>
    </location>
</feature>
<gene>
    <name evidence="2" type="ORF">LzC2_20620</name>
</gene>
<evidence type="ECO:0000256" key="1">
    <source>
        <dbReference type="SAM" id="SignalP"/>
    </source>
</evidence>
<dbReference type="Proteomes" id="UP000609651">
    <property type="component" value="Unassembled WGS sequence"/>
</dbReference>
<sequence length="171" mass="18573">MWRLSLSAVTTAALIASGSGVADAGDRSSVSFRLSLGGNAASYSDGYYGNGHYGNGYDSPGRGSSYAPQSRYDSRFDSTQNFGFGNSRYGNRYNDRLDSHCGARSRFDRRSYRSRGDSLTGFGYGRSYGRDVHTPAAGHAGHYDFHAPEVVRHGDHLDVIPGHYDYHGAGH</sequence>
<proteinExistence type="predicted"/>
<accession>A0ABX1VDW8</accession>
<reference evidence="2 3" key="1">
    <citation type="journal article" date="2020" name="Syst. Appl. Microbiol.">
        <title>Alienimonas chondri sp. nov., a novel planctomycete isolated from the biofilm of the red alga Chondrus crispus.</title>
        <authorList>
            <person name="Vitorino I."/>
            <person name="Albuquerque L."/>
            <person name="Wiegand S."/>
            <person name="Kallscheuer N."/>
            <person name="da Costa M.S."/>
            <person name="Lobo-da-Cunha A."/>
            <person name="Jogler C."/>
            <person name="Lage O.M."/>
        </authorList>
    </citation>
    <scope>NUCLEOTIDE SEQUENCE [LARGE SCALE GENOMIC DNA]</scope>
    <source>
        <strain evidence="2 3">LzC2</strain>
    </source>
</reference>
<evidence type="ECO:0000313" key="3">
    <source>
        <dbReference type="Proteomes" id="UP000609651"/>
    </source>
</evidence>
<keyword evidence="3" id="KW-1185">Reference proteome</keyword>
<dbReference type="RefSeq" id="WP_171186552.1">
    <property type="nucleotide sequence ID" value="NZ_WTPX01000057.1"/>
</dbReference>
<organism evidence="2 3">
    <name type="scientific">Alienimonas chondri</name>
    <dbReference type="NCBI Taxonomy" id="2681879"/>
    <lineage>
        <taxon>Bacteria</taxon>
        <taxon>Pseudomonadati</taxon>
        <taxon>Planctomycetota</taxon>
        <taxon>Planctomycetia</taxon>
        <taxon>Planctomycetales</taxon>
        <taxon>Planctomycetaceae</taxon>
        <taxon>Alienimonas</taxon>
    </lineage>
</organism>